<dbReference type="InterPro" id="IPR001893">
    <property type="entry name" value="Cys-rich_GLG1_repeat"/>
</dbReference>
<dbReference type="AlphaFoldDB" id="A0A0R3L8W1"/>
<reference evidence="2 3" key="1">
    <citation type="submission" date="2014-03" db="EMBL/GenBank/DDBJ databases">
        <title>Bradyrhizobium valentinum sp. nov., isolated from effective nodules of Lupinus mariae-josephae, a lupine endemic of basic-lime soils in Eastern Spain.</title>
        <authorList>
            <person name="Duran D."/>
            <person name="Rey L."/>
            <person name="Navarro A."/>
            <person name="Busquets A."/>
            <person name="Imperial J."/>
            <person name="Ruiz-Argueso T."/>
        </authorList>
    </citation>
    <scope>NUCLEOTIDE SEQUENCE [LARGE SCALE GENOMIC DNA]</scope>
    <source>
        <strain evidence="2 3">PAC68</strain>
    </source>
</reference>
<sequence>MLRTILTTAALLCLSQAAFAQELTAEQRSACMGDYEKYCKGVTPGGGRIIACLAKENDKLTPACKKVLAAAEKK</sequence>
<feature type="chain" id="PRO_5006442848" description="Cysteine rich repeat protein" evidence="1">
    <location>
        <begin position="21"/>
        <end position="74"/>
    </location>
</feature>
<dbReference type="EMBL" id="LLXZ01000133">
    <property type="protein sequence ID" value="KRR04298.1"/>
    <property type="molecule type" value="Genomic_DNA"/>
</dbReference>
<evidence type="ECO:0000313" key="3">
    <source>
        <dbReference type="Proteomes" id="UP000050863"/>
    </source>
</evidence>
<name>A0A0R3L8W1_9BRAD</name>
<keyword evidence="1" id="KW-0732">Signal</keyword>
<proteinExistence type="predicted"/>
<comment type="caution">
    <text evidence="2">The sequence shown here is derived from an EMBL/GenBank/DDBJ whole genome shotgun (WGS) entry which is preliminary data.</text>
</comment>
<evidence type="ECO:0000313" key="2">
    <source>
        <dbReference type="EMBL" id="KRR04298.1"/>
    </source>
</evidence>
<evidence type="ECO:0000256" key="1">
    <source>
        <dbReference type="SAM" id="SignalP"/>
    </source>
</evidence>
<organism evidence="2 3">
    <name type="scientific">Bradyrhizobium jicamae</name>
    <dbReference type="NCBI Taxonomy" id="280332"/>
    <lineage>
        <taxon>Bacteria</taxon>
        <taxon>Pseudomonadati</taxon>
        <taxon>Pseudomonadota</taxon>
        <taxon>Alphaproteobacteria</taxon>
        <taxon>Hyphomicrobiales</taxon>
        <taxon>Nitrobacteraceae</taxon>
        <taxon>Bradyrhizobium</taxon>
    </lineage>
</organism>
<evidence type="ECO:0008006" key="4">
    <source>
        <dbReference type="Google" id="ProtNLM"/>
    </source>
</evidence>
<dbReference type="GO" id="GO:0016020">
    <property type="term" value="C:membrane"/>
    <property type="evidence" value="ECO:0007669"/>
    <property type="project" value="InterPro"/>
</dbReference>
<dbReference type="OrthoDB" id="7060861at2"/>
<protein>
    <recommendedName>
        <fullName evidence="4">Cysteine rich repeat protein</fullName>
    </recommendedName>
</protein>
<dbReference type="Pfam" id="PF00839">
    <property type="entry name" value="Cys_rich_FGFR"/>
    <property type="match status" value="1"/>
</dbReference>
<feature type="signal peptide" evidence="1">
    <location>
        <begin position="1"/>
        <end position="20"/>
    </location>
</feature>
<dbReference type="STRING" id="280332.CQ12_37420"/>
<accession>A0A0R3L8W1</accession>
<keyword evidence="3" id="KW-1185">Reference proteome</keyword>
<dbReference type="Proteomes" id="UP000050863">
    <property type="component" value="Unassembled WGS sequence"/>
</dbReference>
<gene>
    <name evidence="2" type="ORF">CQ12_37420</name>
</gene>
<dbReference type="RefSeq" id="WP_057837397.1">
    <property type="nucleotide sequence ID" value="NZ_LLXZ01000133.1"/>
</dbReference>